<reference evidence="2" key="1">
    <citation type="journal article" date="2019" name="Int. J. Syst. Evol. Microbiol.">
        <title>The Global Catalogue of Microorganisms (GCM) 10K type strain sequencing project: providing services to taxonomists for standard genome sequencing and annotation.</title>
        <authorList>
            <consortium name="The Broad Institute Genomics Platform"/>
            <consortium name="The Broad Institute Genome Sequencing Center for Infectious Disease"/>
            <person name="Wu L."/>
            <person name="Ma J."/>
        </authorList>
    </citation>
    <scope>NUCLEOTIDE SEQUENCE [LARGE SCALE GENOMIC DNA]</scope>
    <source>
        <strain evidence="2">JCM 18055</strain>
    </source>
</reference>
<dbReference type="RefSeq" id="WP_345384659.1">
    <property type="nucleotide sequence ID" value="NZ_BAABIC010000037.1"/>
</dbReference>
<proteinExistence type="predicted"/>
<comment type="caution">
    <text evidence="1">The sequence shown here is derived from an EMBL/GenBank/DDBJ whole genome shotgun (WGS) entry which is preliminary data.</text>
</comment>
<dbReference type="Proteomes" id="UP001500325">
    <property type="component" value="Unassembled WGS sequence"/>
</dbReference>
<evidence type="ECO:0000313" key="2">
    <source>
        <dbReference type="Proteomes" id="UP001500325"/>
    </source>
</evidence>
<gene>
    <name evidence="1" type="ORF">GCM10023215_65080</name>
</gene>
<dbReference type="Pfam" id="PF12138">
    <property type="entry name" value="Spherulin4"/>
    <property type="match status" value="1"/>
</dbReference>
<dbReference type="InterPro" id="IPR021986">
    <property type="entry name" value="Spherulin4"/>
</dbReference>
<name>A0ABP8XSS2_9PSEU</name>
<keyword evidence="2" id="KW-1185">Reference proteome</keyword>
<dbReference type="PANTHER" id="PTHR35040">
    <property type="match status" value="1"/>
</dbReference>
<dbReference type="EMBL" id="BAABIC010000037">
    <property type="protein sequence ID" value="GAA4713183.1"/>
    <property type="molecule type" value="Genomic_DNA"/>
</dbReference>
<evidence type="ECO:0000313" key="1">
    <source>
        <dbReference type="EMBL" id="GAA4713183.1"/>
    </source>
</evidence>
<protein>
    <submittedName>
        <fullName evidence="1">Spherulation-specific family 4 protein</fullName>
    </submittedName>
</protein>
<accession>A0ABP8XSS2</accession>
<dbReference type="PANTHER" id="PTHR35040:SF9">
    <property type="entry name" value="4-LIKE CELL SURFACE PROTEIN, PUTATIVE (AFU_ORTHOLOGUE AFUA_4G14080)-RELATED"/>
    <property type="match status" value="1"/>
</dbReference>
<sequence length="225" mass="23457">MTRPVTAGVPAYFHPDREAADWAALTEAARAGTVGIVVVNPASGVGTGTDPAYRRAVAALAEVPGVVVAGYVDTAYGARPAGEVLAEARAYATRYGVRGVFADQVPSGREHLPAHAALATDLHAAGLGPLLLNPGVRPDPGYLEIADVVVTFEGSWEAYCARRPVETGAGRARTWHLVHGTPAGMIEATRSWVRAAGAHHGYVTDRRLPNPWDGLPCTAEPAVVA</sequence>
<organism evidence="1 2">
    <name type="scientific">Pseudonocardia yuanmonensis</name>
    <dbReference type="NCBI Taxonomy" id="1095914"/>
    <lineage>
        <taxon>Bacteria</taxon>
        <taxon>Bacillati</taxon>
        <taxon>Actinomycetota</taxon>
        <taxon>Actinomycetes</taxon>
        <taxon>Pseudonocardiales</taxon>
        <taxon>Pseudonocardiaceae</taxon>
        <taxon>Pseudonocardia</taxon>
    </lineage>
</organism>